<name>A0ABV0BRG9_9SPHI</name>
<sequence length="43" mass="5135">MKKDESLIIEIKKLPQEVGHPFTEIKRYFAFLGDEKKSDIIWL</sequence>
<dbReference type="Proteomes" id="UP001409291">
    <property type="component" value="Unassembled WGS sequence"/>
</dbReference>
<proteinExistence type="predicted"/>
<evidence type="ECO:0008006" key="3">
    <source>
        <dbReference type="Google" id="ProtNLM"/>
    </source>
</evidence>
<evidence type="ECO:0000313" key="1">
    <source>
        <dbReference type="EMBL" id="MEN5376523.1"/>
    </source>
</evidence>
<comment type="caution">
    <text evidence="1">The sequence shown here is derived from an EMBL/GenBank/DDBJ whole genome shotgun (WGS) entry which is preliminary data.</text>
</comment>
<dbReference type="RefSeq" id="WP_346580744.1">
    <property type="nucleotide sequence ID" value="NZ_JBDJNQ010000002.1"/>
</dbReference>
<protein>
    <recommendedName>
        <fullName evidence="3">Transposase</fullName>
    </recommendedName>
</protein>
<dbReference type="EMBL" id="JBDJNQ010000002">
    <property type="protein sequence ID" value="MEN5376523.1"/>
    <property type="molecule type" value="Genomic_DNA"/>
</dbReference>
<reference evidence="1 2" key="1">
    <citation type="submission" date="2024-04" db="EMBL/GenBank/DDBJ databases">
        <title>WGS of bacteria from Torrens River.</title>
        <authorList>
            <person name="Wyrsch E.R."/>
            <person name="Drigo B."/>
        </authorList>
    </citation>
    <scope>NUCLEOTIDE SEQUENCE [LARGE SCALE GENOMIC DNA]</scope>
    <source>
        <strain evidence="1 2">TWI391</strain>
    </source>
</reference>
<gene>
    <name evidence="1" type="ORF">ABE541_04535</name>
</gene>
<accession>A0ABV0BRG9</accession>
<keyword evidence="2" id="KW-1185">Reference proteome</keyword>
<evidence type="ECO:0000313" key="2">
    <source>
        <dbReference type="Proteomes" id="UP001409291"/>
    </source>
</evidence>
<organism evidence="1 2">
    <name type="scientific">Sphingobacterium kitahiroshimense</name>
    <dbReference type="NCBI Taxonomy" id="470446"/>
    <lineage>
        <taxon>Bacteria</taxon>
        <taxon>Pseudomonadati</taxon>
        <taxon>Bacteroidota</taxon>
        <taxon>Sphingobacteriia</taxon>
        <taxon>Sphingobacteriales</taxon>
        <taxon>Sphingobacteriaceae</taxon>
        <taxon>Sphingobacterium</taxon>
    </lineage>
</organism>